<sequence precursor="true">MDLRRQTARRPFRGLATAASVALMAATLAACGSSDSGNSSSTGDATSRGANVDSGRWGAVINTGGRPVRGGILRVNQDDAPAGISPLYLLTDPRNDTIQVVMQVFDQLTELRPGSIDPQPGLAESWEVSPDGKTYTFRLRDAKFSDGAPVTSGDVRYSLDRVRARGSFYVDLYASIATIETPDPSTVVLRLKQPTPAMLSYLSFAGASVVPERLVRADERGFNRRPIGSGPFVVRSWKPDQAIELTRNDSYWQRGLPYLDGAVLTSVPDDNTRVLNVQSGEAQVADFVPFAQIDAIDKAGKARVLIGPGADTTAIWVNNSRRPYDEREVRQALMYATPVESIIDVVFHGKSPQANTIIPKLEYWTDQARAYPYDLERARELLTRSSVPDGFTATIQINADDQAASQIVQILEQAWARIGVRLVRDQADAATVAEKFYGGRYELNLVRPGAFTSDVPVDDQFAELQFNSPATGNLFTFSRPAQARDYARRAVVETDQQKRRELFAQMHVASMEELPTLPLVYTPNRAAVANEVRDFNYMLTGYWRLESAWLEQP</sequence>
<dbReference type="EMBL" id="CP001854">
    <property type="protein sequence ID" value="ADB53497.1"/>
    <property type="molecule type" value="Genomic_DNA"/>
</dbReference>
<feature type="region of interest" description="Disordered" evidence="4">
    <location>
        <begin position="32"/>
        <end position="58"/>
    </location>
</feature>
<dbReference type="HOGENOM" id="CLU_017028_7_0_11"/>
<dbReference type="KEGG" id="cwo:Cwoe_5088"/>
<reference evidence="7 8" key="1">
    <citation type="journal article" date="2010" name="Stand. Genomic Sci.">
        <title>Complete genome sequence of Conexibacter woesei type strain (ID131577).</title>
        <authorList>
            <person name="Pukall R."/>
            <person name="Lapidus A."/>
            <person name="Glavina Del Rio T."/>
            <person name="Copeland A."/>
            <person name="Tice H."/>
            <person name="Cheng J.-F."/>
            <person name="Lucas S."/>
            <person name="Chen F."/>
            <person name="Nolan M."/>
            <person name="Bruce D."/>
            <person name="Goodwin L."/>
            <person name="Pitluck S."/>
            <person name="Mavromatis K."/>
            <person name="Ivanova N."/>
            <person name="Ovchinnikova G."/>
            <person name="Pati A."/>
            <person name="Chen A."/>
            <person name="Palaniappan K."/>
            <person name="Land M."/>
            <person name="Hauser L."/>
            <person name="Chang Y.-J."/>
            <person name="Jeffries C.D."/>
            <person name="Chain P."/>
            <person name="Meincke L."/>
            <person name="Sims D."/>
            <person name="Brettin T."/>
            <person name="Detter J.C."/>
            <person name="Rohde M."/>
            <person name="Goeker M."/>
            <person name="Bristow J."/>
            <person name="Eisen J.A."/>
            <person name="Markowitz V."/>
            <person name="Kyrpides N.C."/>
            <person name="Klenk H.-P."/>
            <person name="Hugenholtz P."/>
        </authorList>
    </citation>
    <scope>NUCLEOTIDE SEQUENCE [LARGE SCALE GENOMIC DNA]</scope>
    <source>
        <strain evidence="8">DSM 14684 / CIP 108061 / JCM 11494 / NBRC 100937 / ID131577</strain>
    </source>
</reference>
<dbReference type="GO" id="GO:0015833">
    <property type="term" value="P:peptide transport"/>
    <property type="evidence" value="ECO:0007669"/>
    <property type="project" value="TreeGrafter"/>
</dbReference>
<dbReference type="GO" id="GO:1904680">
    <property type="term" value="F:peptide transmembrane transporter activity"/>
    <property type="evidence" value="ECO:0007669"/>
    <property type="project" value="TreeGrafter"/>
</dbReference>
<dbReference type="RefSeq" id="WP_012936548.1">
    <property type="nucleotide sequence ID" value="NC_013739.1"/>
</dbReference>
<proteinExistence type="inferred from homology"/>
<dbReference type="InterPro" id="IPR039424">
    <property type="entry name" value="SBP_5"/>
</dbReference>
<evidence type="ECO:0000313" key="7">
    <source>
        <dbReference type="EMBL" id="ADB53497.1"/>
    </source>
</evidence>
<dbReference type="Gene3D" id="3.10.105.10">
    <property type="entry name" value="Dipeptide-binding Protein, Domain 3"/>
    <property type="match status" value="1"/>
</dbReference>
<feature type="domain" description="Solute-binding protein family 5" evidence="6">
    <location>
        <begin position="118"/>
        <end position="455"/>
    </location>
</feature>
<dbReference type="STRING" id="469383.Cwoe_5088"/>
<evidence type="ECO:0000313" key="8">
    <source>
        <dbReference type="Proteomes" id="UP000008229"/>
    </source>
</evidence>
<dbReference type="OrthoDB" id="9764591at2"/>
<organism evidence="7 8">
    <name type="scientific">Conexibacter woesei (strain DSM 14684 / CCUG 47730 / CIP 108061 / JCM 11494 / NBRC 100937 / ID131577)</name>
    <dbReference type="NCBI Taxonomy" id="469383"/>
    <lineage>
        <taxon>Bacteria</taxon>
        <taxon>Bacillati</taxon>
        <taxon>Actinomycetota</taxon>
        <taxon>Thermoleophilia</taxon>
        <taxon>Solirubrobacterales</taxon>
        <taxon>Conexibacteraceae</taxon>
        <taxon>Conexibacter</taxon>
    </lineage>
</organism>
<dbReference type="CDD" id="cd00995">
    <property type="entry name" value="PBP2_NikA_DppA_OppA_like"/>
    <property type="match status" value="1"/>
</dbReference>
<evidence type="ECO:0000256" key="4">
    <source>
        <dbReference type="SAM" id="MobiDB-lite"/>
    </source>
</evidence>
<evidence type="ECO:0000256" key="1">
    <source>
        <dbReference type="ARBA" id="ARBA00005695"/>
    </source>
</evidence>
<name>D3FDA5_CONWI</name>
<comment type="similarity">
    <text evidence="1">Belongs to the bacterial solute-binding protein 5 family.</text>
</comment>
<evidence type="ECO:0000256" key="3">
    <source>
        <dbReference type="ARBA" id="ARBA00022729"/>
    </source>
</evidence>
<evidence type="ECO:0000259" key="6">
    <source>
        <dbReference type="Pfam" id="PF00496"/>
    </source>
</evidence>
<dbReference type="GO" id="GO:0042597">
    <property type="term" value="C:periplasmic space"/>
    <property type="evidence" value="ECO:0007669"/>
    <property type="project" value="UniProtKB-ARBA"/>
</dbReference>
<dbReference type="Pfam" id="PF00496">
    <property type="entry name" value="SBP_bac_5"/>
    <property type="match status" value="1"/>
</dbReference>
<feature type="signal peptide" evidence="5">
    <location>
        <begin position="1"/>
        <end position="29"/>
    </location>
</feature>
<dbReference type="Gene3D" id="3.90.76.10">
    <property type="entry name" value="Dipeptide-binding Protein, Domain 1"/>
    <property type="match status" value="1"/>
</dbReference>
<dbReference type="PROSITE" id="PS51257">
    <property type="entry name" value="PROKAR_LIPOPROTEIN"/>
    <property type="match status" value="1"/>
</dbReference>
<dbReference type="InterPro" id="IPR030678">
    <property type="entry name" value="Peptide/Ni-bd"/>
</dbReference>
<dbReference type="PANTHER" id="PTHR30290:SF9">
    <property type="entry name" value="OLIGOPEPTIDE-BINDING PROTEIN APPA"/>
    <property type="match status" value="1"/>
</dbReference>
<dbReference type="GO" id="GO:0043190">
    <property type="term" value="C:ATP-binding cassette (ABC) transporter complex"/>
    <property type="evidence" value="ECO:0007669"/>
    <property type="project" value="InterPro"/>
</dbReference>
<dbReference type="PIRSF" id="PIRSF002741">
    <property type="entry name" value="MppA"/>
    <property type="match status" value="1"/>
</dbReference>
<dbReference type="Gene3D" id="3.40.190.10">
    <property type="entry name" value="Periplasmic binding protein-like II"/>
    <property type="match status" value="1"/>
</dbReference>
<protein>
    <submittedName>
        <fullName evidence="7">Extracellular solute-binding protein family 5</fullName>
    </submittedName>
</protein>
<keyword evidence="2" id="KW-0813">Transport</keyword>
<dbReference type="PANTHER" id="PTHR30290">
    <property type="entry name" value="PERIPLASMIC BINDING COMPONENT OF ABC TRANSPORTER"/>
    <property type="match status" value="1"/>
</dbReference>
<dbReference type="Proteomes" id="UP000008229">
    <property type="component" value="Chromosome"/>
</dbReference>
<dbReference type="SUPFAM" id="SSF53850">
    <property type="entry name" value="Periplasmic binding protein-like II"/>
    <property type="match status" value="1"/>
</dbReference>
<evidence type="ECO:0000256" key="2">
    <source>
        <dbReference type="ARBA" id="ARBA00022448"/>
    </source>
</evidence>
<feature type="chain" id="PRO_5003043402" evidence="5">
    <location>
        <begin position="30"/>
        <end position="553"/>
    </location>
</feature>
<keyword evidence="8" id="KW-1185">Reference proteome</keyword>
<dbReference type="InterPro" id="IPR000914">
    <property type="entry name" value="SBP_5_dom"/>
</dbReference>
<evidence type="ECO:0000256" key="5">
    <source>
        <dbReference type="SAM" id="SignalP"/>
    </source>
</evidence>
<dbReference type="eggNOG" id="COG0747">
    <property type="taxonomic scope" value="Bacteria"/>
</dbReference>
<dbReference type="AlphaFoldDB" id="D3FDA5"/>
<keyword evidence="3 5" id="KW-0732">Signal</keyword>
<gene>
    <name evidence="7" type="ordered locus">Cwoe_5088</name>
</gene>
<accession>D3FDA5</accession>
<feature type="compositionally biased region" description="Low complexity" evidence="4">
    <location>
        <begin position="32"/>
        <end position="47"/>
    </location>
</feature>
<reference evidence="8" key="2">
    <citation type="submission" date="2010-01" db="EMBL/GenBank/DDBJ databases">
        <title>The complete genome of Conexibacter woesei DSM 14684.</title>
        <authorList>
            <consortium name="US DOE Joint Genome Institute (JGI-PGF)"/>
            <person name="Lucas S."/>
            <person name="Copeland A."/>
            <person name="Lapidus A."/>
            <person name="Glavina del Rio T."/>
            <person name="Dalin E."/>
            <person name="Tice H."/>
            <person name="Bruce D."/>
            <person name="Goodwin L."/>
            <person name="Pitluck S."/>
            <person name="Kyrpides N."/>
            <person name="Mavromatis K."/>
            <person name="Ivanova N."/>
            <person name="Mikhailova N."/>
            <person name="Chertkov O."/>
            <person name="Brettin T."/>
            <person name="Detter J.C."/>
            <person name="Han C."/>
            <person name="Larimer F."/>
            <person name="Land M."/>
            <person name="Hauser L."/>
            <person name="Markowitz V."/>
            <person name="Cheng J.-F."/>
            <person name="Hugenholtz P."/>
            <person name="Woyke T."/>
            <person name="Wu D."/>
            <person name="Pukall R."/>
            <person name="Steenblock K."/>
            <person name="Schneider S."/>
            <person name="Klenk H.-P."/>
            <person name="Eisen J.A."/>
        </authorList>
    </citation>
    <scope>NUCLEOTIDE SEQUENCE [LARGE SCALE GENOMIC DNA]</scope>
    <source>
        <strain evidence="8">DSM 14684 / CIP 108061 / JCM 11494 / NBRC 100937 / ID131577</strain>
    </source>
</reference>